<dbReference type="EC" id="2.7.8.26" evidence="5 19"/>
<feature type="transmembrane region" description="Helical" evidence="19">
    <location>
        <begin position="227"/>
        <end position="250"/>
    </location>
</feature>
<evidence type="ECO:0000256" key="15">
    <source>
        <dbReference type="ARBA" id="ARBA00032605"/>
    </source>
</evidence>
<protein>
    <recommendedName>
        <fullName evidence="6 19">Adenosylcobinamide-GDP ribazoletransferase</fullName>
        <ecNumber evidence="5 19">2.7.8.26</ecNumber>
    </recommendedName>
    <alternativeName>
        <fullName evidence="16 19">Cobalamin synthase</fullName>
    </alternativeName>
    <alternativeName>
        <fullName evidence="15 19">Cobalamin-5'-phosphate synthase</fullName>
    </alternativeName>
</protein>
<dbReference type="PANTHER" id="PTHR34148:SF1">
    <property type="entry name" value="ADENOSYLCOBINAMIDE-GDP RIBAZOLETRANSFERASE"/>
    <property type="match status" value="1"/>
</dbReference>
<feature type="transmembrane region" description="Helical" evidence="19">
    <location>
        <begin position="51"/>
        <end position="73"/>
    </location>
</feature>
<gene>
    <name evidence="19" type="primary">cobS</name>
    <name evidence="20" type="ORF">I2501_24020</name>
</gene>
<evidence type="ECO:0000256" key="1">
    <source>
        <dbReference type="ARBA" id="ARBA00001946"/>
    </source>
</evidence>
<comment type="catalytic activity">
    <reaction evidence="18 19">
        <text>alpha-ribazole 5'-phosphate + adenosylcob(III)inamide-GDP = adenosylcob(III)alamin 5'-phosphate + GMP + H(+)</text>
        <dbReference type="Rhea" id="RHEA:23560"/>
        <dbReference type="ChEBI" id="CHEBI:15378"/>
        <dbReference type="ChEBI" id="CHEBI:57918"/>
        <dbReference type="ChEBI" id="CHEBI:58115"/>
        <dbReference type="ChEBI" id="CHEBI:60487"/>
        <dbReference type="ChEBI" id="CHEBI:60493"/>
        <dbReference type="EC" id="2.7.8.26"/>
    </reaction>
</comment>
<evidence type="ECO:0000256" key="14">
    <source>
        <dbReference type="ARBA" id="ARBA00025228"/>
    </source>
</evidence>
<feature type="transmembrane region" description="Helical" evidence="19">
    <location>
        <begin position="262"/>
        <end position="284"/>
    </location>
</feature>
<evidence type="ECO:0000256" key="6">
    <source>
        <dbReference type="ARBA" id="ARBA00015850"/>
    </source>
</evidence>
<dbReference type="EMBL" id="JADPRT010000010">
    <property type="protein sequence ID" value="MBF9071090.1"/>
    <property type="molecule type" value="Genomic_DNA"/>
</dbReference>
<dbReference type="InterPro" id="IPR003805">
    <property type="entry name" value="CobS"/>
</dbReference>
<dbReference type="Pfam" id="PF02654">
    <property type="entry name" value="CobS"/>
    <property type="match status" value="1"/>
</dbReference>
<evidence type="ECO:0000256" key="11">
    <source>
        <dbReference type="ARBA" id="ARBA00022842"/>
    </source>
</evidence>
<keyword evidence="8 19" id="KW-0169">Cobalamin biosynthesis</keyword>
<organism evidence="20 21">
    <name type="scientific">Streptacidiphilus fuscans</name>
    <dbReference type="NCBI Taxonomy" id="2789292"/>
    <lineage>
        <taxon>Bacteria</taxon>
        <taxon>Bacillati</taxon>
        <taxon>Actinomycetota</taxon>
        <taxon>Actinomycetes</taxon>
        <taxon>Kitasatosporales</taxon>
        <taxon>Streptomycetaceae</taxon>
        <taxon>Streptacidiphilus</taxon>
    </lineage>
</organism>
<dbReference type="GO" id="GO:0009236">
    <property type="term" value="P:cobalamin biosynthetic process"/>
    <property type="evidence" value="ECO:0007669"/>
    <property type="project" value="UniProtKB-UniRule"/>
</dbReference>
<evidence type="ECO:0000313" key="20">
    <source>
        <dbReference type="EMBL" id="MBF9071090.1"/>
    </source>
</evidence>
<evidence type="ECO:0000256" key="3">
    <source>
        <dbReference type="ARBA" id="ARBA00004663"/>
    </source>
</evidence>
<keyword evidence="12 19" id="KW-1133">Transmembrane helix</keyword>
<reference evidence="20" key="1">
    <citation type="submission" date="2020-11" db="EMBL/GenBank/DDBJ databases">
        <title>Isolation and identification of active actinomycetes.</title>
        <authorList>
            <person name="Yu B."/>
        </authorList>
    </citation>
    <scope>NUCLEOTIDE SEQUENCE</scope>
    <source>
        <strain evidence="20">NEAU-YB345</strain>
    </source>
</reference>
<accession>A0A931FGA3</accession>
<dbReference type="PANTHER" id="PTHR34148">
    <property type="entry name" value="ADENOSYLCOBINAMIDE-GDP RIBAZOLETRANSFERASE"/>
    <property type="match status" value="1"/>
</dbReference>
<evidence type="ECO:0000256" key="13">
    <source>
        <dbReference type="ARBA" id="ARBA00023136"/>
    </source>
</evidence>
<dbReference type="Proteomes" id="UP000657385">
    <property type="component" value="Unassembled WGS sequence"/>
</dbReference>
<dbReference type="GO" id="GO:0005886">
    <property type="term" value="C:plasma membrane"/>
    <property type="evidence" value="ECO:0007669"/>
    <property type="project" value="UniProtKB-SubCell"/>
</dbReference>
<keyword evidence="13 19" id="KW-0472">Membrane</keyword>
<comment type="caution">
    <text evidence="20">The sequence shown here is derived from an EMBL/GenBank/DDBJ whole genome shotgun (WGS) entry which is preliminary data.</text>
</comment>
<dbReference type="GO" id="GO:0051073">
    <property type="term" value="F:adenosylcobinamide-GDP ribazoletransferase activity"/>
    <property type="evidence" value="ECO:0007669"/>
    <property type="project" value="UniProtKB-UniRule"/>
</dbReference>
<name>A0A931FGA3_9ACTN</name>
<comment type="pathway">
    <text evidence="3 19">Cofactor biosynthesis; adenosylcobalamin biosynthesis; adenosylcobalamin from cob(II)yrinate a,c-diamide: step 7/7.</text>
</comment>
<feature type="transmembrane region" description="Helical" evidence="19">
    <location>
        <begin position="200"/>
        <end position="220"/>
    </location>
</feature>
<evidence type="ECO:0000256" key="17">
    <source>
        <dbReference type="ARBA" id="ARBA00048623"/>
    </source>
</evidence>
<keyword evidence="7 19" id="KW-1003">Cell membrane</keyword>
<evidence type="ECO:0000256" key="12">
    <source>
        <dbReference type="ARBA" id="ARBA00022989"/>
    </source>
</evidence>
<comment type="function">
    <text evidence="14 19">Joins adenosylcobinamide-GDP and alpha-ribazole to generate adenosylcobalamin (Ado-cobalamin). Also synthesizes adenosylcobalamin 5'-phosphate from adenosylcobinamide-GDP and alpha-ribazole 5'-phosphate.</text>
</comment>
<sequence>MFHARFTARFKARFTARFNAALDALRFSFGTLSVLPVRVNRWDRPTAGRAILLAPLVGLVLGGVAAALATALAWAHAGPLLAAVAGVSVLAAATRGLHLDGLADVADGLGSNRPPEAALKIMKASDIGPFGVLVLLLTLLAQVAALARCFELGLADGAFGVLLAAVTARTALLRGCQVGVPSARPDGLGAMVAGTVPRRQGASVAALTLAALGLVAYGIARTGDNRLPLALGAGLAVVAGLAVASLLLTHCVRRFGGITGDVLGAMVESAATGTLIVWVLFAAATP</sequence>
<evidence type="ECO:0000256" key="19">
    <source>
        <dbReference type="HAMAP-Rule" id="MF_00719"/>
    </source>
</evidence>
<keyword evidence="10 19" id="KW-0812">Transmembrane</keyword>
<evidence type="ECO:0000256" key="16">
    <source>
        <dbReference type="ARBA" id="ARBA00032853"/>
    </source>
</evidence>
<dbReference type="AlphaFoldDB" id="A0A931FGA3"/>
<evidence type="ECO:0000256" key="5">
    <source>
        <dbReference type="ARBA" id="ARBA00013200"/>
    </source>
</evidence>
<dbReference type="HAMAP" id="MF_00719">
    <property type="entry name" value="CobS"/>
    <property type="match status" value="1"/>
</dbReference>
<evidence type="ECO:0000256" key="8">
    <source>
        <dbReference type="ARBA" id="ARBA00022573"/>
    </source>
</evidence>
<evidence type="ECO:0000256" key="2">
    <source>
        <dbReference type="ARBA" id="ARBA00004651"/>
    </source>
</evidence>
<keyword evidence="9 19" id="KW-0808">Transferase</keyword>
<proteinExistence type="inferred from homology"/>
<comment type="cofactor">
    <cofactor evidence="1 19">
        <name>Mg(2+)</name>
        <dbReference type="ChEBI" id="CHEBI:18420"/>
    </cofactor>
</comment>
<keyword evidence="21" id="KW-1185">Reference proteome</keyword>
<evidence type="ECO:0000256" key="4">
    <source>
        <dbReference type="ARBA" id="ARBA00010561"/>
    </source>
</evidence>
<keyword evidence="11 19" id="KW-0460">Magnesium</keyword>
<evidence type="ECO:0000256" key="9">
    <source>
        <dbReference type="ARBA" id="ARBA00022679"/>
    </source>
</evidence>
<comment type="catalytic activity">
    <reaction evidence="17 19">
        <text>alpha-ribazole + adenosylcob(III)inamide-GDP = adenosylcob(III)alamin + GMP + H(+)</text>
        <dbReference type="Rhea" id="RHEA:16049"/>
        <dbReference type="ChEBI" id="CHEBI:10329"/>
        <dbReference type="ChEBI" id="CHEBI:15378"/>
        <dbReference type="ChEBI" id="CHEBI:18408"/>
        <dbReference type="ChEBI" id="CHEBI:58115"/>
        <dbReference type="ChEBI" id="CHEBI:60487"/>
        <dbReference type="EC" id="2.7.8.26"/>
    </reaction>
</comment>
<comment type="similarity">
    <text evidence="4 19">Belongs to the CobS family.</text>
</comment>
<comment type="subcellular location">
    <subcellularLocation>
        <location evidence="2 19">Cell membrane</location>
        <topology evidence="2 19">Multi-pass membrane protein</topology>
    </subcellularLocation>
</comment>
<evidence type="ECO:0000256" key="10">
    <source>
        <dbReference type="ARBA" id="ARBA00022692"/>
    </source>
</evidence>
<evidence type="ECO:0000256" key="7">
    <source>
        <dbReference type="ARBA" id="ARBA00022475"/>
    </source>
</evidence>
<dbReference type="GO" id="GO:0008818">
    <property type="term" value="F:cobalamin 5'-phosphate synthase activity"/>
    <property type="evidence" value="ECO:0007669"/>
    <property type="project" value="UniProtKB-UniRule"/>
</dbReference>
<evidence type="ECO:0000313" key="21">
    <source>
        <dbReference type="Proteomes" id="UP000657385"/>
    </source>
</evidence>
<evidence type="ECO:0000256" key="18">
    <source>
        <dbReference type="ARBA" id="ARBA00049504"/>
    </source>
</evidence>
<feature type="transmembrane region" description="Helical" evidence="19">
    <location>
        <begin position="127"/>
        <end position="147"/>
    </location>
</feature>